<dbReference type="EMBL" id="GBXM01073333">
    <property type="protein sequence ID" value="JAH35244.1"/>
    <property type="molecule type" value="Transcribed_RNA"/>
</dbReference>
<name>A0A0E9S1G0_ANGAN</name>
<dbReference type="AlphaFoldDB" id="A0A0E9S1G0"/>
<accession>A0A0E9S1G0</accession>
<evidence type="ECO:0000313" key="1">
    <source>
        <dbReference type="EMBL" id="JAH35244.1"/>
    </source>
</evidence>
<reference evidence="1" key="1">
    <citation type="submission" date="2014-11" db="EMBL/GenBank/DDBJ databases">
        <authorList>
            <person name="Amaro Gonzalez C."/>
        </authorList>
    </citation>
    <scope>NUCLEOTIDE SEQUENCE</scope>
</reference>
<proteinExistence type="predicted"/>
<protein>
    <submittedName>
        <fullName evidence="1">Uncharacterized protein</fullName>
    </submittedName>
</protein>
<reference evidence="1" key="2">
    <citation type="journal article" date="2015" name="Fish Shellfish Immunol.">
        <title>Early steps in the European eel (Anguilla anguilla)-Vibrio vulnificus interaction in the gills: Role of the RtxA13 toxin.</title>
        <authorList>
            <person name="Callol A."/>
            <person name="Pajuelo D."/>
            <person name="Ebbesson L."/>
            <person name="Teles M."/>
            <person name="MacKenzie S."/>
            <person name="Amaro C."/>
        </authorList>
    </citation>
    <scope>NUCLEOTIDE SEQUENCE</scope>
</reference>
<organism evidence="1">
    <name type="scientific">Anguilla anguilla</name>
    <name type="common">European freshwater eel</name>
    <name type="synonym">Muraena anguilla</name>
    <dbReference type="NCBI Taxonomy" id="7936"/>
    <lineage>
        <taxon>Eukaryota</taxon>
        <taxon>Metazoa</taxon>
        <taxon>Chordata</taxon>
        <taxon>Craniata</taxon>
        <taxon>Vertebrata</taxon>
        <taxon>Euteleostomi</taxon>
        <taxon>Actinopterygii</taxon>
        <taxon>Neopterygii</taxon>
        <taxon>Teleostei</taxon>
        <taxon>Anguilliformes</taxon>
        <taxon>Anguillidae</taxon>
        <taxon>Anguilla</taxon>
    </lineage>
</organism>
<sequence length="41" mass="4944">MRLYQNRVVTVFKKGESFYLVVFYKGSLLKIRMNSLPLAWF</sequence>